<feature type="domain" description="Beta-lactamase-related" evidence="2">
    <location>
        <begin position="71"/>
        <end position="399"/>
    </location>
</feature>
<dbReference type="SUPFAM" id="SSF56601">
    <property type="entry name" value="beta-lactamase/transpeptidase-like"/>
    <property type="match status" value="1"/>
</dbReference>
<evidence type="ECO:0000313" key="3">
    <source>
        <dbReference type="EMBL" id="MDP9614422.1"/>
    </source>
</evidence>
<dbReference type="Gene3D" id="3.40.710.10">
    <property type="entry name" value="DD-peptidase/beta-lactamase superfamily"/>
    <property type="match status" value="1"/>
</dbReference>
<keyword evidence="4" id="KW-1185">Reference proteome</keyword>
<dbReference type="PANTHER" id="PTHR46825:SF7">
    <property type="entry name" value="D-ALANYL-D-ALANINE CARBOXYPEPTIDASE"/>
    <property type="match status" value="1"/>
</dbReference>
<gene>
    <name evidence="3" type="ORF">JOF35_006760</name>
</gene>
<feature type="region of interest" description="Disordered" evidence="1">
    <location>
        <begin position="85"/>
        <end position="106"/>
    </location>
</feature>
<dbReference type="Pfam" id="PF00144">
    <property type="entry name" value="Beta-lactamase"/>
    <property type="match status" value="1"/>
</dbReference>
<keyword evidence="3" id="KW-0645">Protease</keyword>
<proteinExistence type="predicted"/>
<dbReference type="InterPro" id="IPR050491">
    <property type="entry name" value="AmpC-like"/>
</dbReference>
<evidence type="ECO:0000256" key="1">
    <source>
        <dbReference type="SAM" id="MobiDB-lite"/>
    </source>
</evidence>
<evidence type="ECO:0000259" key="2">
    <source>
        <dbReference type="Pfam" id="PF00144"/>
    </source>
</evidence>
<reference evidence="3 4" key="1">
    <citation type="submission" date="2023-07" db="EMBL/GenBank/DDBJ databases">
        <title>Sequencing the genomes of 1000 actinobacteria strains.</title>
        <authorList>
            <person name="Klenk H.-P."/>
        </authorList>
    </citation>
    <scope>NUCLEOTIDE SEQUENCE [LARGE SCALE GENOMIC DNA]</scope>
    <source>
        <strain evidence="3 4">DSM 41600</strain>
    </source>
</reference>
<feature type="compositionally biased region" description="Low complexity" evidence="1">
    <location>
        <begin position="85"/>
        <end position="96"/>
    </location>
</feature>
<name>A0ABT9L3Y2_9ACTN</name>
<keyword evidence="3" id="KW-0121">Carboxypeptidase</keyword>
<protein>
    <submittedName>
        <fullName evidence="3">D-alanyl-D-alanine carboxypeptidase</fullName>
        <ecNumber evidence="3">3.4.16.4</ecNumber>
    </submittedName>
</protein>
<comment type="caution">
    <text evidence="3">The sequence shown here is derived from an EMBL/GenBank/DDBJ whole genome shotgun (WGS) entry which is preliminary data.</text>
</comment>
<dbReference type="Proteomes" id="UP001234880">
    <property type="component" value="Unassembled WGS sequence"/>
</dbReference>
<dbReference type="InterPro" id="IPR001466">
    <property type="entry name" value="Beta-lactam-related"/>
</dbReference>
<dbReference type="PANTHER" id="PTHR46825">
    <property type="entry name" value="D-ALANYL-D-ALANINE-CARBOXYPEPTIDASE/ENDOPEPTIDASE AMPH"/>
    <property type="match status" value="1"/>
</dbReference>
<evidence type="ECO:0000313" key="4">
    <source>
        <dbReference type="Proteomes" id="UP001234880"/>
    </source>
</evidence>
<dbReference type="InterPro" id="IPR012338">
    <property type="entry name" value="Beta-lactam/transpept-like"/>
</dbReference>
<accession>A0ABT9L3Y2</accession>
<dbReference type="RefSeq" id="WP_307111791.1">
    <property type="nucleotide sequence ID" value="NZ_JAURUE010000002.1"/>
</dbReference>
<dbReference type="EMBL" id="JAURUE010000002">
    <property type="protein sequence ID" value="MDP9614422.1"/>
    <property type="molecule type" value="Genomic_DNA"/>
</dbReference>
<dbReference type="GO" id="GO:0009002">
    <property type="term" value="F:serine-type D-Ala-D-Ala carboxypeptidase activity"/>
    <property type="evidence" value="ECO:0007669"/>
    <property type="project" value="UniProtKB-EC"/>
</dbReference>
<sequence length="417" mass="44005">MTRRATAATAVRAATALRGTTAVRAATAVRRAPAVRAATAACLAVAALVAAAPPAPPTARLDQDTEAVHRAGAVGAAAVLDTASGTATAHSGTADTRTGRPMRPDDHYRAGSTLKTFIATVVLQLVGEGRLSLSDPVEKWLPGVVSGHGNDGRRITVRMLLQHTSGVHNVTRLPELLPALYSADGYYRNRFRHYTAEELVAAAMRHPPDFEPGTGYRYSNTGYLIAGMIIEKVTGHGWRTEVRDRLIRPLRLTGTSLPGDTPVLPAPYAHGYHSYAGGSGGPVDTTLFNGTAADAAGDLVTTPHDVNRLFTALLTGRLLRPAELDEMRRTVPMPGEPGRSVGLGLETTPLSCGGFYWHHGGNALGYSSENGVTTDGRRAVTVATNSFDEADEARQDAADRAVKELIDNALCGRPAKP</sequence>
<organism evidence="3 4">
    <name type="scientific">Streptomyces demainii</name>
    <dbReference type="NCBI Taxonomy" id="588122"/>
    <lineage>
        <taxon>Bacteria</taxon>
        <taxon>Bacillati</taxon>
        <taxon>Actinomycetota</taxon>
        <taxon>Actinomycetes</taxon>
        <taxon>Kitasatosporales</taxon>
        <taxon>Streptomycetaceae</taxon>
        <taxon>Streptomyces</taxon>
    </lineage>
</organism>
<keyword evidence="3" id="KW-0378">Hydrolase</keyword>
<dbReference type="EC" id="3.4.16.4" evidence="3"/>